<protein>
    <submittedName>
        <fullName evidence="3">Type IV pilus assembly protein PilF</fullName>
    </submittedName>
</protein>
<dbReference type="PANTHER" id="PTHR12558:SF13">
    <property type="entry name" value="CELL DIVISION CYCLE PROTEIN 27 HOMOLOG"/>
    <property type="match status" value="1"/>
</dbReference>
<dbReference type="Gene3D" id="1.25.40.10">
    <property type="entry name" value="Tetratricopeptide repeat domain"/>
    <property type="match status" value="1"/>
</dbReference>
<dbReference type="PANTHER" id="PTHR12558">
    <property type="entry name" value="CELL DIVISION CYCLE 16,23,27"/>
    <property type="match status" value="1"/>
</dbReference>
<dbReference type="Proteomes" id="UP000199657">
    <property type="component" value="Unassembled WGS sequence"/>
</dbReference>
<evidence type="ECO:0000256" key="1">
    <source>
        <dbReference type="PROSITE-ProRule" id="PRU00339"/>
    </source>
</evidence>
<dbReference type="SMART" id="SM00028">
    <property type="entry name" value="TPR"/>
    <property type="match status" value="4"/>
</dbReference>
<keyword evidence="4" id="KW-1185">Reference proteome</keyword>
<dbReference type="OrthoDB" id="9814042at2"/>
<accession>A0A1H8PMZ7</accession>
<keyword evidence="1" id="KW-0802">TPR repeat</keyword>
<evidence type="ECO:0000313" key="3">
    <source>
        <dbReference type="EMBL" id="SEO43078.1"/>
    </source>
</evidence>
<dbReference type="STRING" id="406100.SAMN04488052_10142"/>
<dbReference type="SUPFAM" id="SSF48452">
    <property type="entry name" value="TPR-like"/>
    <property type="match status" value="1"/>
</dbReference>
<keyword evidence="2" id="KW-0732">Signal</keyword>
<dbReference type="RefSeq" id="WP_091638912.1">
    <property type="nucleotide sequence ID" value="NZ_FOEG01000001.1"/>
</dbReference>
<dbReference type="PROSITE" id="PS50005">
    <property type="entry name" value="TPR"/>
    <property type="match status" value="2"/>
</dbReference>
<organism evidence="3 4">
    <name type="scientific">Aquisalimonas asiatica</name>
    <dbReference type="NCBI Taxonomy" id="406100"/>
    <lineage>
        <taxon>Bacteria</taxon>
        <taxon>Pseudomonadati</taxon>
        <taxon>Pseudomonadota</taxon>
        <taxon>Gammaproteobacteria</taxon>
        <taxon>Chromatiales</taxon>
        <taxon>Ectothiorhodospiraceae</taxon>
        <taxon>Aquisalimonas</taxon>
    </lineage>
</organism>
<feature type="chain" id="PRO_5011697727" evidence="2">
    <location>
        <begin position="23"/>
        <end position="247"/>
    </location>
</feature>
<dbReference type="AlphaFoldDB" id="A0A1H8PMZ7"/>
<dbReference type="PROSITE" id="PS51257">
    <property type="entry name" value="PROKAR_LIPOPROTEIN"/>
    <property type="match status" value="1"/>
</dbReference>
<proteinExistence type="predicted"/>
<dbReference type="InterPro" id="IPR011990">
    <property type="entry name" value="TPR-like_helical_dom_sf"/>
</dbReference>
<feature type="repeat" description="TPR" evidence="1">
    <location>
        <begin position="29"/>
        <end position="62"/>
    </location>
</feature>
<dbReference type="NCBIfam" id="TIGR02521">
    <property type="entry name" value="type_IV_pilW"/>
    <property type="match status" value="1"/>
</dbReference>
<evidence type="ECO:0000256" key="2">
    <source>
        <dbReference type="SAM" id="SignalP"/>
    </source>
</evidence>
<gene>
    <name evidence="3" type="ORF">SAMN04488052_10142</name>
</gene>
<reference evidence="3 4" key="1">
    <citation type="submission" date="2016-10" db="EMBL/GenBank/DDBJ databases">
        <authorList>
            <person name="de Groot N.N."/>
        </authorList>
    </citation>
    <scope>NUCLEOTIDE SEQUENCE [LARGE SCALE GENOMIC DNA]</scope>
    <source>
        <strain evidence="3 4">CGMCC 1.6291</strain>
    </source>
</reference>
<name>A0A1H8PMZ7_9GAMM</name>
<feature type="repeat" description="TPR" evidence="1">
    <location>
        <begin position="63"/>
        <end position="96"/>
    </location>
</feature>
<feature type="signal peptide" evidence="2">
    <location>
        <begin position="1"/>
        <end position="22"/>
    </location>
</feature>
<dbReference type="Pfam" id="PF13432">
    <property type="entry name" value="TPR_16"/>
    <property type="match status" value="3"/>
</dbReference>
<dbReference type="EMBL" id="FOEG01000001">
    <property type="protein sequence ID" value="SEO43078.1"/>
    <property type="molecule type" value="Genomic_DNA"/>
</dbReference>
<sequence>MMRLLRASLVLVVLVAVGCASGQQGREASRINTQLGVNYMQQGNLSQANESLDKALEQDRRNPEAHAAKAVLAERLGEYDDADHHYRRSLRLDDDQSSVRNNYGRFLCSQGRYDDAEEQFQYAIDDSLYQRRHVALANAGLCAMRDGREEEAEEYLRRALQHESRFAPALRHLAELRYDNGDYLSARGYYQRLMEQQSQNAATLWLGVRIENALDNKDEAASYALRLRSDYPDSEEAQALRRMDRDD</sequence>
<dbReference type="InterPro" id="IPR013360">
    <property type="entry name" value="Pilus_4_PilW"/>
</dbReference>
<evidence type="ECO:0000313" key="4">
    <source>
        <dbReference type="Proteomes" id="UP000199657"/>
    </source>
</evidence>
<dbReference type="InterPro" id="IPR019734">
    <property type="entry name" value="TPR_rpt"/>
</dbReference>